<name>A0ABU0SB85_9HYPH</name>
<evidence type="ECO:0000256" key="1">
    <source>
        <dbReference type="SAM" id="Phobius"/>
    </source>
</evidence>
<dbReference type="RefSeq" id="WP_307280899.1">
    <property type="nucleotide sequence ID" value="NZ_JAUSZT010000003.1"/>
</dbReference>
<keyword evidence="3" id="KW-1185">Reference proteome</keyword>
<dbReference type="EMBL" id="JAUSZT010000003">
    <property type="protein sequence ID" value="MDQ0997195.1"/>
    <property type="molecule type" value="Genomic_DNA"/>
</dbReference>
<feature type="transmembrane region" description="Helical" evidence="1">
    <location>
        <begin position="35"/>
        <end position="52"/>
    </location>
</feature>
<sequence>MTKILSFVFIVIMALHLFKPLGLPGLKKRKDFWKIAVGAVLAILVVGVSRHVG</sequence>
<feature type="transmembrane region" description="Helical" evidence="1">
    <location>
        <begin position="6"/>
        <end position="23"/>
    </location>
</feature>
<evidence type="ECO:0000313" key="2">
    <source>
        <dbReference type="EMBL" id="MDQ0997195.1"/>
    </source>
</evidence>
<keyword evidence="1" id="KW-0472">Membrane</keyword>
<dbReference type="Proteomes" id="UP001237780">
    <property type="component" value="Unassembled WGS sequence"/>
</dbReference>
<protein>
    <recommendedName>
        <fullName evidence="4">NnrU domain-containing protein</fullName>
    </recommendedName>
</protein>
<organism evidence="2 3">
    <name type="scientific">Phyllobacterium ifriqiyense</name>
    <dbReference type="NCBI Taxonomy" id="314238"/>
    <lineage>
        <taxon>Bacteria</taxon>
        <taxon>Pseudomonadati</taxon>
        <taxon>Pseudomonadota</taxon>
        <taxon>Alphaproteobacteria</taxon>
        <taxon>Hyphomicrobiales</taxon>
        <taxon>Phyllobacteriaceae</taxon>
        <taxon>Phyllobacterium</taxon>
    </lineage>
</organism>
<keyword evidence="1" id="KW-1133">Transmembrane helix</keyword>
<reference evidence="2 3" key="1">
    <citation type="submission" date="2023-07" db="EMBL/GenBank/DDBJ databases">
        <title>Comparative genomics of wheat-associated soil bacteria to identify genetic determinants of phenazine resistance.</title>
        <authorList>
            <person name="Mouncey N."/>
        </authorList>
    </citation>
    <scope>NUCLEOTIDE SEQUENCE [LARGE SCALE GENOMIC DNA]</scope>
    <source>
        <strain evidence="2 3">W4I11</strain>
    </source>
</reference>
<evidence type="ECO:0000313" key="3">
    <source>
        <dbReference type="Proteomes" id="UP001237780"/>
    </source>
</evidence>
<proteinExistence type="predicted"/>
<keyword evidence="1" id="KW-0812">Transmembrane</keyword>
<comment type="caution">
    <text evidence="2">The sequence shown here is derived from an EMBL/GenBank/DDBJ whole genome shotgun (WGS) entry which is preliminary data.</text>
</comment>
<gene>
    <name evidence="2" type="ORF">QFZ34_002377</name>
</gene>
<accession>A0ABU0SB85</accession>
<evidence type="ECO:0008006" key="4">
    <source>
        <dbReference type="Google" id="ProtNLM"/>
    </source>
</evidence>